<evidence type="ECO:0000313" key="9">
    <source>
        <dbReference type="Proteomes" id="UP001160148"/>
    </source>
</evidence>
<dbReference type="PROSITE" id="PS50950">
    <property type="entry name" value="ZF_THAP"/>
    <property type="match status" value="1"/>
</dbReference>
<dbReference type="PANTHER" id="PTHR47577">
    <property type="entry name" value="THAP DOMAIN-CONTAINING PROTEIN 6"/>
    <property type="match status" value="1"/>
</dbReference>
<feature type="compositionally biased region" description="Low complexity" evidence="6">
    <location>
        <begin position="155"/>
        <end position="167"/>
    </location>
</feature>
<dbReference type="Pfam" id="PF21788">
    <property type="entry name" value="TNP-like_GBD"/>
    <property type="match status" value="1"/>
</dbReference>
<evidence type="ECO:0000313" key="8">
    <source>
        <dbReference type="EMBL" id="CAI6355447.1"/>
    </source>
</evidence>
<feature type="domain" description="THAP-type" evidence="7">
    <location>
        <begin position="1"/>
        <end position="82"/>
    </location>
</feature>
<dbReference type="Pfam" id="PF21789">
    <property type="entry name" value="TNP-like_RNaseH_C"/>
    <property type="match status" value="1"/>
</dbReference>
<dbReference type="PANTHER" id="PTHR47577:SF2">
    <property type="entry name" value="THAP DOMAIN CONTAINING 9"/>
    <property type="match status" value="1"/>
</dbReference>
<dbReference type="SMART" id="SM00692">
    <property type="entry name" value="DM3"/>
    <property type="match status" value="1"/>
</dbReference>
<name>A0AAV0WI10_9HEMI</name>
<comment type="caution">
    <text evidence="8">The sequence shown here is derived from an EMBL/GenBank/DDBJ whole genome shotgun (WGS) entry which is preliminary data.</text>
</comment>
<keyword evidence="9" id="KW-1185">Reference proteome</keyword>
<keyword evidence="3" id="KW-0862">Zinc</keyword>
<reference evidence="8 9" key="1">
    <citation type="submission" date="2023-01" db="EMBL/GenBank/DDBJ databases">
        <authorList>
            <person name="Whitehead M."/>
        </authorList>
    </citation>
    <scope>NUCLEOTIDE SEQUENCE [LARGE SCALE GENOMIC DNA]</scope>
</reference>
<gene>
    <name evidence="8" type="ORF">MEUPH1_LOCUS11298</name>
</gene>
<evidence type="ECO:0000256" key="1">
    <source>
        <dbReference type="ARBA" id="ARBA00022723"/>
    </source>
</evidence>
<organism evidence="8 9">
    <name type="scientific">Macrosiphum euphorbiae</name>
    <name type="common">potato aphid</name>
    <dbReference type="NCBI Taxonomy" id="13131"/>
    <lineage>
        <taxon>Eukaryota</taxon>
        <taxon>Metazoa</taxon>
        <taxon>Ecdysozoa</taxon>
        <taxon>Arthropoda</taxon>
        <taxon>Hexapoda</taxon>
        <taxon>Insecta</taxon>
        <taxon>Pterygota</taxon>
        <taxon>Neoptera</taxon>
        <taxon>Paraneoptera</taxon>
        <taxon>Hemiptera</taxon>
        <taxon>Sternorrhyncha</taxon>
        <taxon>Aphidomorpha</taxon>
        <taxon>Aphidoidea</taxon>
        <taxon>Aphididae</taxon>
        <taxon>Macrosiphini</taxon>
        <taxon>Macrosiphum</taxon>
    </lineage>
</organism>
<dbReference type="InterPro" id="IPR048365">
    <property type="entry name" value="TNP-like_RNaseH_N"/>
</dbReference>
<dbReference type="InterPro" id="IPR006612">
    <property type="entry name" value="THAP_Znf"/>
</dbReference>
<accession>A0AAV0WI10</accession>
<dbReference type="GO" id="GO:0003677">
    <property type="term" value="F:DNA binding"/>
    <property type="evidence" value="ECO:0007669"/>
    <property type="project" value="UniProtKB-UniRule"/>
</dbReference>
<evidence type="ECO:0000259" key="7">
    <source>
        <dbReference type="PROSITE" id="PS50950"/>
    </source>
</evidence>
<evidence type="ECO:0000256" key="3">
    <source>
        <dbReference type="ARBA" id="ARBA00022833"/>
    </source>
</evidence>
<dbReference type="InterPro" id="IPR048366">
    <property type="entry name" value="TNP-like_GBD"/>
</dbReference>
<keyword evidence="1" id="KW-0479">Metal-binding</keyword>
<feature type="region of interest" description="Disordered" evidence="6">
    <location>
        <begin position="155"/>
        <end position="176"/>
    </location>
</feature>
<dbReference type="EMBL" id="CARXXK010000002">
    <property type="protein sequence ID" value="CAI6355447.1"/>
    <property type="molecule type" value="Genomic_DNA"/>
</dbReference>
<dbReference type="Pfam" id="PF05485">
    <property type="entry name" value="THAP"/>
    <property type="match status" value="1"/>
</dbReference>
<dbReference type="Gene3D" id="6.20.210.20">
    <property type="entry name" value="THAP domain"/>
    <property type="match status" value="1"/>
</dbReference>
<dbReference type="SMART" id="SM00980">
    <property type="entry name" value="THAP"/>
    <property type="match status" value="1"/>
</dbReference>
<dbReference type="InterPro" id="IPR048367">
    <property type="entry name" value="TNP-like_RNaseH_C"/>
</dbReference>
<dbReference type="Proteomes" id="UP001160148">
    <property type="component" value="Unassembled WGS sequence"/>
</dbReference>
<keyword evidence="2 5" id="KW-0863">Zinc-finger</keyword>
<keyword evidence="4 5" id="KW-0238">DNA-binding</keyword>
<evidence type="ECO:0000256" key="2">
    <source>
        <dbReference type="ARBA" id="ARBA00022771"/>
    </source>
</evidence>
<dbReference type="Pfam" id="PF12017">
    <property type="entry name" value="Tnp_P_element"/>
    <property type="match status" value="1"/>
</dbReference>
<evidence type="ECO:0000256" key="4">
    <source>
        <dbReference type="ARBA" id="ARBA00023125"/>
    </source>
</evidence>
<dbReference type="Pfam" id="PF21787">
    <property type="entry name" value="TNP-like_RNaseH_N"/>
    <property type="match status" value="1"/>
</dbReference>
<dbReference type="InterPro" id="IPR038441">
    <property type="entry name" value="THAP_Znf_sf"/>
</dbReference>
<sequence length="901" mass="104071">MVIKCILCTNKYGPLSINITFHRFPKDYERFNKWVNFCRRPDLLEKGPSICNKAYKLCSEHFVETDFNNNGWLINSAVPSIFNWPDAELQQNSSLIMIPEEPIPSTSSTSRIMADSVDIYSNSISSINWSNKSAISCSTPKTSSVSRSLSYSSGNSSTATSNSQTQTHQCLSSNTPRKDKLNKLLSIHKNKFNDLHKQFLTLKKHCSDLEKKSSTLEFFHLMCDNFLNKGFANFVKIQSKLTLQDPHGHRYSYKIKQFALMVHFMGPKVYRFLRKSWSLPSVRTLQRTTENWEINPGLNDFLFKVLAVKANSMTVKSKECILCVDEMSLKSFLFFDFKKDEIIGFHNTGFIKSCDVTKSVMVIMISGLHSSWKQPIGYFFVATTCTGYDLKNIIFQTVQKLSNISFNVVVMISDLGSNFKHFADQQGITPQTPYFNVGDKEIVYMFDPPHLLKATRNNFFNYRFNSQNKIAEKIHLTNFYDLDKSNQHRLAPKLTDVHLNPNSFQKMRVKFAAQVFSHTVVAGMTTLVSCNELPHSAFDTIDFIDSMDKLFDIFNSRPISTEVSNHEGSKRYSLPFSNSSYQTDFLNLMFNYFENLEIQKFDAEKNEWVNIGRQYNIKFINGWLISIAGLNRLYQNLTNNSDSEIDPICTYRTNQDKLENFFGTVRIQNGNCINPTCIQFKRTFKKLFCLDYFEHSEGANCIQDLDEVLLSLEKTPISEIKILFPEKNPIQIPLPITNITNYKQINLPEQNALTYICGYLIGQCLKVHQCTTCLNFAQATTSLSSETFYCHFKSYEENPSLLFGNLIMPNSTFYQYIFQINQVFDRHFISLAPQPNVGKTLKDLILNTIFFYHPCDNFPKDFLINLFLRFRIHNSLNRTNKEYQALRTGKKNRKVQILMNL</sequence>
<evidence type="ECO:0000256" key="6">
    <source>
        <dbReference type="SAM" id="MobiDB-lite"/>
    </source>
</evidence>
<dbReference type="GO" id="GO:0008270">
    <property type="term" value="F:zinc ion binding"/>
    <property type="evidence" value="ECO:0007669"/>
    <property type="project" value="UniProtKB-KW"/>
</dbReference>
<evidence type="ECO:0000256" key="5">
    <source>
        <dbReference type="PROSITE-ProRule" id="PRU00309"/>
    </source>
</evidence>
<protein>
    <recommendedName>
        <fullName evidence="7">THAP-type domain-containing protein</fullName>
    </recommendedName>
</protein>
<proteinExistence type="predicted"/>
<dbReference type="InterPro" id="IPR021896">
    <property type="entry name" value="THAP9-like_HTH"/>
</dbReference>
<dbReference type="AlphaFoldDB" id="A0AAV0WI10"/>
<dbReference type="SUPFAM" id="SSF57716">
    <property type="entry name" value="Glucocorticoid receptor-like (DNA-binding domain)"/>
    <property type="match status" value="1"/>
</dbReference>